<dbReference type="Proteomes" id="UP000823775">
    <property type="component" value="Unassembled WGS sequence"/>
</dbReference>
<name>A0ABS8RM35_DATST</name>
<comment type="caution">
    <text evidence="1">The sequence shown here is derived from an EMBL/GenBank/DDBJ whole genome shotgun (WGS) entry which is preliminary data.</text>
</comment>
<proteinExistence type="predicted"/>
<organism evidence="1 2">
    <name type="scientific">Datura stramonium</name>
    <name type="common">Jimsonweed</name>
    <name type="synonym">Common thornapple</name>
    <dbReference type="NCBI Taxonomy" id="4076"/>
    <lineage>
        <taxon>Eukaryota</taxon>
        <taxon>Viridiplantae</taxon>
        <taxon>Streptophyta</taxon>
        <taxon>Embryophyta</taxon>
        <taxon>Tracheophyta</taxon>
        <taxon>Spermatophyta</taxon>
        <taxon>Magnoliopsida</taxon>
        <taxon>eudicotyledons</taxon>
        <taxon>Gunneridae</taxon>
        <taxon>Pentapetalae</taxon>
        <taxon>asterids</taxon>
        <taxon>lamiids</taxon>
        <taxon>Solanales</taxon>
        <taxon>Solanaceae</taxon>
        <taxon>Solanoideae</taxon>
        <taxon>Datureae</taxon>
        <taxon>Datura</taxon>
    </lineage>
</organism>
<evidence type="ECO:0000313" key="2">
    <source>
        <dbReference type="Proteomes" id="UP000823775"/>
    </source>
</evidence>
<feature type="non-terminal residue" evidence="1">
    <location>
        <position position="102"/>
    </location>
</feature>
<keyword evidence="2" id="KW-1185">Reference proteome</keyword>
<protein>
    <submittedName>
        <fullName evidence="1">Uncharacterized protein</fullName>
    </submittedName>
</protein>
<reference evidence="1 2" key="1">
    <citation type="journal article" date="2021" name="BMC Genomics">
        <title>Datura genome reveals duplications of psychoactive alkaloid biosynthetic genes and high mutation rate following tissue culture.</title>
        <authorList>
            <person name="Rajewski A."/>
            <person name="Carter-House D."/>
            <person name="Stajich J."/>
            <person name="Litt A."/>
        </authorList>
    </citation>
    <scope>NUCLEOTIDE SEQUENCE [LARGE SCALE GENOMIC DNA]</scope>
    <source>
        <strain evidence="1">AR-01</strain>
    </source>
</reference>
<dbReference type="EMBL" id="JACEIK010000043">
    <property type="protein sequence ID" value="MCD7447743.1"/>
    <property type="molecule type" value="Genomic_DNA"/>
</dbReference>
<sequence>MIPNLELGNYTISSATSYLALSKLKKSIVDYIELPEEHLDVLVLVMICGVSVYIIPEAINRYYLGDDYKAIDTSTYDVVVDIGMWTRPRMAKDNYPIYTYMG</sequence>
<gene>
    <name evidence="1" type="ORF">HAX54_033533</name>
</gene>
<evidence type="ECO:0000313" key="1">
    <source>
        <dbReference type="EMBL" id="MCD7447743.1"/>
    </source>
</evidence>
<accession>A0ABS8RM35</accession>